<reference evidence="2 3" key="1">
    <citation type="submission" date="2018-12" db="EMBL/GenBank/DDBJ databases">
        <title>Hymenobacter gummosus sp. nov., isolated from a spring.</title>
        <authorList>
            <person name="Nie L."/>
        </authorList>
    </citation>
    <scope>NUCLEOTIDE SEQUENCE [LARGE SCALE GENOMIC DNA]</scope>
    <source>
        <strain evidence="2 3">KCTC 52166</strain>
    </source>
</reference>
<dbReference type="InterPro" id="IPR028098">
    <property type="entry name" value="Glyco_trans_4-like_N"/>
</dbReference>
<dbReference type="GO" id="GO:0016757">
    <property type="term" value="F:glycosyltransferase activity"/>
    <property type="evidence" value="ECO:0007669"/>
    <property type="project" value="UniProtKB-ARBA"/>
</dbReference>
<evidence type="ECO:0000313" key="2">
    <source>
        <dbReference type="EMBL" id="RTQ52104.1"/>
    </source>
</evidence>
<name>A0A3S0QJR7_9BACT</name>
<dbReference type="Proteomes" id="UP000282184">
    <property type="component" value="Unassembled WGS sequence"/>
</dbReference>
<comment type="caution">
    <text evidence="2">The sequence shown here is derived from an EMBL/GenBank/DDBJ whole genome shotgun (WGS) entry which is preliminary data.</text>
</comment>
<dbReference type="Gene3D" id="3.40.50.2000">
    <property type="entry name" value="Glycogen Phosphorylase B"/>
    <property type="match status" value="2"/>
</dbReference>
<dbReference type="SUPFAM" id="SSF53756">
    <property type="entry name" value="UDP-Glycosyltransferase/glycogen phosphorylase"/>
    <property type="match status" value="1"/>
</dbReference>
<dbReference type="OrthoDB" id="9806653at2"/>
<accession>A0A3S0QJR7</accession>
<protein>
    <recommendedName>
        <fullName evidence="1">Glycosyltransferase subfamily 4-like N-terminal domain-containing protein</fullName>
    </recommendedName>
</protein>
<dbReference type="AlphaFoldDB" id="A0A3S0QJR7"/>
<sequence length="385" mass="40905">MPALFTPPPAPAHPGAAVAPAEPLAVLNLSPDLGPAEEHLLRLCATLHRAAQPVQLVAAASSSLAHHAAGLLPVQPLPDRGPGRVPRAAWLLARWLHRQRIGALLVARAADLPVAGAAKLLLGGRLRLLFRQHEPLRTAAPAGWWARQWRRPLDAWLAPLPGTARAVEARTGLEARRLWVVPPGLPAAARRVGAAAPAEARRLLDLPAQPPLLGVADDGLSGFFALEVLHRLRTELGLEAGLVIVGHPQTPPHAARWQQLRQHAYALQLHHCVYLRPFHLPEPGGLLFPALDALLAPAALDDYDSLLLAALAAGCPVVAAEGAAAADFPGLQHLYPAGDVTFCALQTRTVLQTARRAAPSPQLVTYFSAAQEGQLLTDILHYLAS</sequence>
<dbReference type="EMBL" id="RXOF01000002">
    <property type="protein sequence ID" value="RTQ52104.1"/>
    <property type="molecule type" value="Genomic_DNA"/>
</dbReference>
<evidence type="ECO:0000313" key="3">
    <source>
        <dbReference type="Proteomes" id="UP000282184"/>
    </source>
</evidence>
<dbReference type="Pfam" id="PF13439">
    <property type="entry name" value="Glyco_transf_4"/>
    <property type="match status" value="1"/>
</dbReference>
<organism evidence="2 3">
    <name type="scientific">Hymenobacter gummosus</name>
    <dbReference type="NCBI Taxonomy" id="1776032"/>
    <lineage>
        <taxon>Bacteria</taxon>
        <taxon>Pseudomonadati</taxon>
        <taxon>Bacteroidota</taxon>
        <taxon>Cytophagia</taxon>
        <taxon>Cytophagales</taxon>
        <taxon>Hymenobacteraceae</taxon>
        <taxon>Hymenobacter</taxon>
    </lineage>
</organism>
<keyword evidence="3" id="KW-1185">Reference proteome</keyword>
<dbReference type="RefSeq" id="WP_126691761.1">
    <property type="nucleotide sequence ID" value="NZ_RXOF01000002.1"/>
</dbReference>
<proteinExistence type="predicted"/>
<evidence type="ECO:0000259" key="1">
    <source>
        <dbReference type="Pfam" id="PF13439"/>
    </source>
</evidence>
<gene>
    <name evidence="2" type="ORF">EJV47_03495</name>
</gene>
<feature type="domain" description="Glycosyltransferase subfamily 4-like N-terminal" evidence="1">
    <location>
        <begin position="36"/>
        <end position="185"/>
    </location>
</feature>